<organism evidence="2 3">
    <name type="scientific">Trema orientale</name>
    <name type="common">Charcoal tree</name>
    <name type="synonym">Celtis orientalis</name>
    <dbReference type="NCBI Taxonomy" id="63057"/>
    <lineage>
        <taxon>Eukaryota</taxon>
        <taxon>Viridiplantae</taxon>
        <taxon>Streptophyta</taxon>
        <taxon>Embryophyta</taxon>
        <taxon>Tracheophyta</taxon>
        <taxon>Spermatophyta</taxon>
        <taxon>Magnoliopsida</taxon>
        <taxon>eudicotyledons</taxon>
        <taxon>Gunneridae</taxon>
        <taxon>Pentapetalae</taxon>
        <taxon>rosids</taxon>
        <taxon>fabids</taxon>
        <taxon>Rosales</taxon>
        <taxon>Cannabaceae</taxon>
        <taxon>Trema</taxon>
    </lineage>
</organism>
<evidence type="ECO:0000313" key="2">
    <source>
        <dbReference type="EMBL" id="PON57129.1"/>
    </source>
</evidence>
<protein>
    <submittedName>
        <fullName evidence="2">Uncharacterized protein</fullName>
    </submittedName>
</protein>
<comment type="caution">
    <text evidence="2">The sequence shown here is derived from an EMBL/GenBank/DDBJ whole genome shotgun (WGS) entry which is preliminary data.</text>
</comment>
<dbReference type="AlphaFoldDB" id="A0A2P5C7V7"/>
<evidence type="ECO:0000256" key="1">
    <source>
        <dbReference type="SAM" id="Phobius"/>
    </source>
</evidence>
<name>A0A2P5C7V7_TREOI</name>
<feature type="transmembrane region" description="Helical" evidence="1">
    <location>
        <begin position="89"/>
        <end position="110"/>
    </location>
</feature>
<keyword evidence="1" id="KW-1133">Transmembrane helix</keyword>
<dbReference type="OrthoDB" id="10323826at2759"/>
<gene>
    <name evidence="2" type="ORF">TorRG33x02_294430</name>
</gene>
<dbReference type="EMBL" id="JXTC01000400">
    <property type="protein sequence ID" value="PON57129.1"/>
    <property type="molecule type" value="Genomic_DNA"/>
</dbReference>
<reference evidence="3" key="1">
    <citation type="submission" date="2016-06" db="EMBL/GenBank/DDBJ databases">
        <title>Parallel loss of symbiosis genes in relatives of nitrogen-fixing non-legume Parasponia.</title>
        <authorList>
            <person name="Van Velzen R."/>
            <person name="Holmer R."/>
            <person name="Bu F."/>
            <person name="Rutten L."/>
            <person name="Van Zeijl A."/>
            <person name="Liu W."/>
            <person name="Santuari L."/>
            <person name="Cao Q."/>
            <person name="Sharma T."/>
            <person name="Shen D."/>
            <person name="Roswanjaya Y."/>
            <person name="Wardhani T."/>
            <person name="Kalhor M.S."/>
            <person name="Jansen J."/>
            <person name="Van den Hoogen J."/>
            <person name="Gungor B."/>
            <person name="Hartog M."/>
            <person name="Hontelez J."/>
            <person name="Verver J."/>
            <person name="Yang W.-C."/>
            <person name="Schijlen E."/>
            <person name="Repin R."/>
            <person name="Schilthuizen M."/>
            <person name="Schranz E."/>
            <person name="Heidstra R."/>
            <person name="Miyata K."/>
            <person name="Fedorova E."/>
            <person name="Kohlen W."/>
            <person name="Bisseling T."/>
            <person name="Smit S."/>
            <person name="Geurts R."/>
        </authorList>
    </citation>
    <scope>NUCLEOTIDE SEQUENCE [LARGE SCALE GENOMIC DNA]</scope>
    <source>
        <strain evidence="3">cv. RG33-2</strain>
    </source>
</reference>
<accession>A0A2P5C7V7</accession>
<feature type="non-terminal residue" evidence="2">
    <location>
        <position position="1"/>
    </location>
</feature>
<keyword evidence="3" id="KW-1185">Reference proteome</keyword>
<dbReference type="InParanoid" id="A0A2P5C7V7"/>
<proteinExistence type="predicted"/>
<keyword evidence="1" id="KW-0472">Membrane</keyword>
<feature type="transmembrane region" description="Helical" evidence="1">
    <location>
        <begin position="67"/>
        <end position="83"/>
    </location>
</feature>
<sequence length="112" mass="13118">LRKSKTENIYQWLLLYWDPDKRLQCKKSLKEFSDFFFSLSLDTKTEISVFSNNLKCMLFIRRNCKPLLLTWMILQMTHSFSAITTKTSFTDHICLVLFDGGLIIALSALANR</sequence>
<keyword evidence="1" id="KW-0812">Transmembrane</keyword>
<evidence type="ECO:0000313" key="3">
    <source>
        <dbReference type="Proteomes" id="UP000237000"/>
    </source>
</evidence>
<dbReference type="Proteomes" id="UP000237000">
    <property type="component" value="Unassembled WGS sequence"/>
</dbReference>